<keyword evidence="3" id="KW-1185">Reference proteome</keyword>
<proteinExistence type="predicted"/>
<accession>A0A7U7J6A5</accession>
<feature type="compositionally biased region" description="Polar residues" evidence="1">
    <location>
        <begin position="29"/>
        <end position="38"/>
    </location>
</feature>
<comment type="caution">
    <text evidence="2">The sequence shown here is derived from an EMBL/GenBank/DDBJ whole genome shotgun (WGS) entry which is preliminary data.</text>
</comment>
<evidence type="ECO:0000256" key="1">
    <source>
        <dbReference type="SAM" id="MobiDB-lite"/>
    </source>
</evidence>
<gene>
    <name evidence="2" type="ORF">BN874_830049</name>
</gene>
<evidence type="ECO:0000313" key="2">
    <source>
        <dbReference type="EMBL" id="CDH47496.1"/>
    </source>
</evidence>
<dbReference type="EMBL" id="CBTK010000302">
    <property type="protein sequence ID" value="CDH47496.1"/>
    <property type="molecule type" value="Genomic_DNA"/>
</dbReference>
<reference evidence="2 3" key="1">
    <citation type="journal article" date="2014" name="ISME J.">
        <title>Candidatus Competibacter-lineage genomes retrieved from metagenomes reveal functional metabolic diversity.</title>
        <authorList>
            <person name="McIlroy S.J."/>
            <person name="Albertsen M."/>
            <person name="Andresen E.K."/>
            <person name="Saunders A.M."/>
            <person name="Kristiansen R."/>
            <person name="Stokholm-Bjerregaard M."/>
            <person name="Nielsen K.L."/>
            <person name="Nielsen P.H."/>
        </authorList>
    </citation>
    <scope>NUCLEOTIDE SEQUENCE [LARGE SCALE GENOMIC DNA]</scope>
    <source>
        <strain evidence="2 3">Run_B_J11</strain>
    </source>
</reference>
<feature type="region of interest" description="Disordered" evidence="1">
    <location>
        <begin position="1"/>
        <end position="38"/>
    </location>
</feature>
<dbReference type="Proteomes" id="UP000019184">
    <property type="component" value="Unassembled WGS sequence"/>
</dbReference>
<evidence type="ECO:0000313" key="3">
    <source>
        <dbReference type="Proteomes" id="UP000019184"/>
    </source>
</evidence>
<dbReference type="AlphaFoldDB" id="A0A7U7J6A5"/>
<protein>
    <submittedName>
        <fullName evidence="2">Uncharacterized protein</fullName>
    </submittedName>
</protein>
<organism evidence="2 3">
    <name type="scientific">Candidatus Contendobacter odensis Run_B_J11</name>
    <dbReference type="NCBI Taxonomy" id="1400861"/>
    <lineage>
        <taxon>Bacteria</taxon>
        <taxon>Pseudomonadati</taxon>
        <taxon>Pseudomonadota</taxon>
        <taxon>Gammaproteobacteria</taxon>
        <taxon>Candidatus Competibacteraceae</taxon>
        <taxon>Candidatus Contendibacter</taxon>
    </lineage>
</organism>
<name>A0A7U7J6A5_9GAMM</name>
<sequence length="38" mass="3859">MLEGQGLDEPLMTIPGGTAGTSGREPDRTATNSALNVT</sequence>